<keyword evidence="1" id="KW-0472">Membrane</keyword>
<sequence length="62" mass="7082">MTKKHINLLITLLSLIAIGINFIFYNSNPYVSLVIAVVLLFNLYFSLPKRTQKPSQTTNKEV</sequence>
<comment type="caution">
    <text evidence="2">The sequence shown here is derived from an EMBL/GenBank/DDBJ whole genome shotgun (WGS) entry which is preliminary data.</text>
</comment>
<proteinExistence type="predicted"/>
<keyword evidence="1" id="KW-0812">Transmembrane</keyword>
<dbReference type="Proteomes" id="UP000194606">
    <property type="component" value="Unassembled WGS sequence"/>
</dbReference>
<evidence type="ECO:0000313" key="3">
    <source>
        <dbReference type="Proteomes" id="UP000194606"/>
    </source>
</evidence>
<evidence type="ECO:0000313" key="2">
    <source>
        <dbReference type="EMBL" id="OUK05331.1"/>
    </source>
</evidence>
<reference evidence="2 3" key="1">
    <citation type="submission" date="2017-02" db="EMBL/GenBank/DDBJ databases">
        <authorList>
            <person name="Peterson S.W."/>
        </authorList>
    </citation>
    <scope>NUCLEOTIDE SEQUENCE [LARGE SCALE GENOMIC DNA]</scope>
    <source>
        <strain evidence="2">159469</strain>
    </source>
</reference>
<dbReference type="AlphaFoldDB" id="A0A252CFJ9"/>
<gene>
    <name evidence="2" type="ORF">BZZ03_01045</name>
</gene>
<accession>A0A252CFJ9</accession>
<keyword evidence="1" id="KW-1133">Transmembrane helix</keyword>
<evidence type="ECO:0000256" key="1">
    <source>
        <dbReference type="SAM" id="Phobius"/>
    </source>
</evidence>
<feature type="transmembrane region" description="Helical" evidence="1">
    <location>
        <begin position="7"/>
        <end position="24"/>
    </location>
</feature>
<dbReference type="EMBL" id="MUIZ01000001">
    <property type="protein sequence ID" value="OUK05331.1"/>
    <property type="molecule type" value="Genomic_DNA"/>
</dbReference>
<name>A0A252CFJ9_9LACT</name>
<protein>
    <submittedName>
        <fullName evidence="2">Uncharacterized protein</fullName>
    </submittedName>
</protein>
<feature type="transmembrane region" description="Helical" evidence="1">
    <location>
        <begin position="30"/>
        <end position="47"/>
    </location>
</feature>
<organism evidence="2 3">
    <name type="scientific">Lactococcus petauri</name>
    <dbReference type="NCBI Taxonomy" id="1940789"/>
    <lineage>
        <taxon>Bacteria</taxon>
        <taxon>Bacillati</taxon>
        <taxon>Bacillota</taxon>
        <taxon>Bacilli</taxon>
        <taxon>Lactobacillales</taxon>
        <taxon>Streptococcaceae</taxon>
        <taxon>Lactococcus</taxon>
    </lineage>
</organism>